<comment type="caution">
    <text evidence="1">The sequence shown here is derived from an EMBL/GenBank/DDBJ whole genome shotgun (WGS) entry which is preliminary data.</text>
</comment>
<gene>
    <name evidence="1" type="ORF">FHG71_12820</name>
</gene>
<accession>A0A5C4NCZ6</accession>
<organism evidence="1 2">
    <name type="scientific">Rubellimicrobium roseum</name>
    <dbReference type="NCBI Taxonomy" id="687525"/>
    <lineage>
        <taxon>Bacteria</taxon>
        <taxon>Pseudomonadati</taxon>
        <taxon>Pseudomonadota</taxon>
        <taxon>Alphaproteobacteria</taxon>
        <taxon>Rhodobacterales</taxon>
        <taxon>Roseobacteraceae</taxon>
        <taxon>Rubellimicrobium</taxon>
    </lineage>
</organism>
<dbReference type="EMBL" id="VDFV01000017">
    <property type="protein sequence ID" value="TNC70879.1"/>
    <property type="molecule type" value="Genomic_DNA"/>
</dbReference>
<proteinExistence type="predicted"/>
<dbReference type="RefSeq" id="WP_139082086.1">
    <property type="nucleotide sequence ID" value="NZ_VDFV01000017.1"/>
</dbReference>
<keyword evidence="2" id="KW-1185">Reference proteome</keyword>
<evidence type="ECO:0000313" key="1">
    <source>
        <dbReference type="EMBL" id="TNC70879.1"/>
    </source>
</evidence>
<dbReference type="Proteomes" id="UP000305709">
    <property type="component" value="Unassembled WGS sequence"/>
</dbReference>
<reference evidence="1 2" key="1">
    <citation type="submission" date="2019-06" db="EMBL/GenBank/DDBJ databases">
        <authorList>
            <person name="Jiang L."/>
        </authorList>
    </citation>
    <scope>NUCLEOTIDE SEQUENCE [LARGE SCALE GENOMIC DNA]</scope>
    <source>
        <strain evidence="1 2">YIM 48858</strain>
    </source>
</reference>
<protein>
    <submittedName>
        <fullName evidence="1">Uncharacterized protein</fullName>
    </submittedName>
</protein>
<evidence type="ECO:0000313" key="2">
    <source>
        <dbReference type="Proteomes" id="UP000305709"/>
    </source>
</evidence>
<sequence>MSVGSGDLVATVQRLFADGRVRRLRIVATSERTHLTLDVERDEAEEPTWLPMLRVVAELTEVARLIVEREDRAPGGDATG</sequence>
<name>A0A5C4NCZ6_9RHOB</name>
<dbReference type="AlphaFoldDB" id="A0A5C4NCZ6"/>